<keyword evidence="3 8" id="KW-0597">Phosphoprotein</keyword>
<feature type="domain" description="HTH araC/xylS-type" evidence="9">
    <location>
        <begin position="430"/>
        <end position="528"/>
    </location>
</feature>
<dbReference type="InterPro" id="IPR011006">
    <property type="entry name" value="CheY-like_superfamily"/>
</dbReference>
<organism evidence="11 12">
    <name type="scientific">Paenibacillus agricola</name>
    <dbReference type="NCBI Taxonomy" id="2716264"/>
    <lineage>
        <taxon>Bacteria</taxon>
        <taxon>Bacillati</taxon>
        <taxon>Bacillota</taxon>
        <taxon>Bacilli</taxon>
        <taxon>Bacillales</taxon>
        <taxon>Paenibacillaceae</taxon>
        <taxon>Paenibacillus</taxon>
    </lineage>
</organism>
<dbReference type="Pfam" id="PF00072">
    <property type="entry name" value="Response_reg"/>
    <property type="match status" value="1"/>
</dbReference>
<keyword evidence="4" id="KW-0902">Two-component regulatory system</keyword>
<keyword evidence="5" id="KW-0805">Transcription regulation</keyword>
<sequence length="529" mass="61035">MNGVNVAIDILIIEDEGEVLEGIRTALQQLDPAIGHIYAIGNAEDAREMIRTLFPRIIITDIVLPRLSGLELLDEVMQMPNYDPKVIVISSYNEFSYAQRSLQLGALDYVLKPFDKTEFSQKLRKIVGMIQDEDRQRFEMQHRIEHAQMGTKMLMDQYILSFCTKKTQLQEHIYHRLQLWNLTWLTTSSYHLMAFGVSGDVPESDKDMELQLFSLGNVAGETMESFHSSYLMKNVHNRWIVVSAYPDLEEMMEAIRHNVRKYQKLELHFGVSGTMFSFQALYDAYEQSIQALRWAAANRKPELYYQEMKVDGQGQATADINERCTAALIGGDRDGIIEAVRDKVESMVRFTQIMHRKQLAQSCLDWIMEIQALVNEKSGIYIDQISLSLWERLECYESIDSVKHELCEYFEDLSAKVTAQLTGSGNAIIEQAKARIAEEFDKDITLQGIADGLAIHPVWLSHLFKKETGQTFSDYVIELRIERARRLLRESNLKIYEIASKIGYLDLQHFGKIFKKRTGMSPKEYRYGK</sequence>
<protein>
    <submittedName>
        <fullName evidence="11">Response regulator</fullName>
    </submittedName>
</protein>
<evidence type="ECO:0000313" key="11">
    <source>
        <dbReference type="EMBL" id="NHN28864.1"/>
    </source>
</evidence>
<dbReference type="SUPFAM" id="SSF46689">
    <property type="entry name" value="Homeodomain-like"/>
    <property type="match status" value="2"/>
</dbReference>
<accession>A0ABX0J171</accession>
<evidence type="ECO:0000256" key="6">
    <source>
        <dbReference type="ARBA" id="ARBA00023125"/>
    </source>
</evidence>
<dbReference type="PROSITE" id="PS50110">
    <property type="entry name" value="RESPONSE_REGULATORY"/>
    <property type="match status" value="1"/>
</dbReference>
<dbReference type="PRINTS" id="PR00032">
    <property type="entry name" value="HTHARAC"/>
</dbReference>
<evidence type="ECO:0000256" key="7">
    <source>
        <dbReference type="ARBA" id="ARBA00023163"/>
    </source>
</evidence>
<keyword evidence="6" id="KW-0238">DNA-binding</keyword>
<dbReference type="SMART" id="SM00342">
    <property type="entry name" value="HTH_ARAC"/>
    <property type="match status" value="1"/>
</dbReference>
<evidence type="ECO:0000256" key="3">
    <source>
        <dbReference type="ARBA" id="ARBA00022553"/>
    </source>
</evidence>
<gene>
    <name evidence="11" type="ORF">G9U52_03335</name>
</gene>
<evidence type="ECO:0000313" key="12">
    <source>
        <dbReference type="Proteomes" id="UP001165962"/>
    </source>
</evidence>
<evidence type="ECO:0000256" key="8">
    <source>
        <dbReference type="PROSITE-ProRule" id="PRU00169"/>
    </source>
</evidence>
<proteinExistence type="predicted"/>
<feature type="modified residue" description="4-aspartylphosphate" evidence="8">
    <location>
        <position position="61"/>
    </location>
</feature>
<dbReference type="InterPro" id="IPR051552">
    <property type="entry name" value="HptR"/>
</dbReference>
<dbReference type="PANTHER" id="PTHR42713:SF3">
    <property type="entry name" value="TRANSCRIPTIONAL REGULATORY PROTEIN HPTR"/>
    <property type="match status" value="1"/>
</dbReference>
<dbReference type="SMART" id="SM00448">
    <property type="entry name" value="REC"/>
    <property type="match status" value="1"/>
</dbReference>
<dbReference type="InterPro" id="IPR001789">
    <property type="entry name" value="Sig_transdc_resp-reg_receiver"/>
</dbReference>
<dbReference type="Proteomes" id="UP001165962">
    <property type="component" value="Unassembled WGS sequence"/>
</dbReference>
<keyword evidence="2" id="KW-0963">Cytoplasm</keyword>
<comment type="caution">
    <text evidence="11">The sequence shown here is derived from an EMBL/GenBank/DDBJ whole genome shotgun (WGS) entry which is preliminary data.</text>
</comment>
<evidence type="ECO:0000259" key="10">
    <source>
        <dbReference type="PROSITE" id="PS50110"/>
    </source>
</evidence>
<dbReference type="InterPro" id="IPR020449">
    <property type="entry name" value="Tscrpt_reg_AraC-type_HTH"/>
</dbReference>
<dbReference type="Gene3D" id="3.40.50.2300">
    <property type="match status" value="1"/>
</dbReference>
<dbReference type="Pfam" id="PF12833">
    <property type="entry name" value="HTH_18"/>
    <property type="match status" value="1"/>
</dbReference>
<reference evidence="11" key="1">
    <citation type="submission" date="2020-03" db="EMBL/GenBank/DDBJ databases">
        <title>Draft sequencing of Paenibacilllus sp. S3N08.</title>
        <authorList>
            <person name="Kim D.-U."/>
        </authorList>
    </citation>
    <scope>NUCLEOTIDE SEQUENCE</scope>
    <source>
        <strain evidence="11">S3N08</strain>
    </source>
</reference>
<dbReference type="PROSITE" id="PS01124">
    <property type="entry name" value="HTH_ARAC_FAMILY_2"/>
    <property type="match status" value="1"/>
</dbReference>
<name>A0ABX0J171_9BACL</name>
<evidence type="ECO:0000256" key="2">
    <source>
        <dbReference type="ARBA" id="ARBA00022490"/>
    </source>
</evidence>
<dbReference type="Gene3D" id="1.10.10.60">
    <property type="entry name" value="Homeodomain-like"/>
    <property type="match status" value="2"/>
</dbReference>
<dbReference type="InterPro" id="IPR009057">
    <property type="entry name" value="Homeodomain-like_sf"/>
</dbReference>
<comment type="subcellular location">
    <subcellularLocation>
        <location evidence="1">Cytoplasm</location>
    </subcellularLocation>
</comment>
<evidence type="ECO:0000259" key="9">
    <source>
        <dbReference type="PROSITE" id="PS01124"/>
    </source>
</evidence>
<keyword evidence="7" id="KW-0804">Transcription</keyword>
<feature type="domain" description="Response regulatory" evidence="10">
    <location>
        <begin position="9"/>
        <end position="127"/>
    </location>
</feature>
<dbReference type="EMBL" id="JAAOIW010000001">
    <property type="protein sequence ID" value="NHN28864.1"/>
    <property type="molecule type" value="Genomic_DNA"/>
</dbReference>
<dbReference type="InterPro" id="IPR018062">
    <property type="entry name" value="HTH_AraC-typ_CS"/>
</dbReference>
<dbReference type="PROSITE" id="PS00041">
    <property type="entry name" value="HTH_ARAC_FAMILY_1"/>
    <property type="match status" value="1"/>
</dbReference>
<keyword evidence="12" id="KW-1185">Reference proteome</keyword>
<dbReference type="PANTHER" id="PTHR42713">
    <property type="entry name" value="HISTIDINE KINASE-RELATED"/>
    <property type="match status" value="1"/>
</dbReference>
<evidence type="ECO:0000256" key="5">
    <source>
        <dbReference type="ARBA" id="ARBA00023015"/>
    </source>
</evidence>
<dbReference type="InterPro" id="IPR018060">
    <property type="entry name" value="HTH_AraC"/>
</dbReference>
<evidence type="ECO:0000256" key="1">
    <source>
        <dbReference type="ARBA" id="ARBA00004496"/>
    </source>
</evidence>
<dbReference type="RefSeq" id="WP_166146098.1">
    <property type="nucleotide sequence ID" value="NZ_JAAOIW010000001.1"/>
</dbReference>
<dbReference type="SUPFAM" id="SSF52172">
    <property type="entry name" value="CheY-like"/>
    <property type="match status" value="1"/>
</dbReference>
<evidence type="ECO:0000256" key="4">
    <source>
        <dbReference type="ARBA" id="ARBA00023012"/>
    </source>
</evidence>
<dbReference type="CDD" id="cd17536">
    <property type="entry name" value="REC_YesN-like"/>
    <property type="match status" value="1"/>
</dbReference>